<dbReference type="PANTHER" id="PTHR34940">
    <property type="entry name" value="PHOTOSYSTEM II 5 KDA PROTEIN, CHLOROPLASTIC"/>
    <property type="match status" value="1"/>
</dbReference>
<dbReference type="PANTHER" id="PTHR34940:SF1">
    <property type="entry name" value="PHOTOSYSTEM II 5 KDA PROTEIN, CHLOROPLASTIC"/>
    <property type="match status" value="1"/>
</dbReference>
<organism evidence="1 2">
    <name type="scientific">Kalanchoe fedtschenkoi</name>
    <name type="common">Lavender scallops</name>
    <name type="synonym">South American air plant</name>
    <dbReference type="NCBI Taxonomy" id="63787"/>
    <lineage>
        <taxon>Eukaryota</taxon>
        <taxon>Viridiplantae</taxon>
        <taxon>Streptophyta</taxon>
        <taxon>Embryophyta</taxon>
        <taxon>Tracheophyta</taxon>
        <taxon>Spermatophyta</taxon>
        <taxon>Magnoliopsida</taxon>
        <taxon>eudicotyledons</taxon>
        <taxon>Gunneridae</taxon>
        <taxon>Pentapetalae</taxon>
        <taxon>Saxifragales</taxon>
        <taxon>Crassulaceae</taxon>
        <taxon>Kalanchoe</taxon>
    </lineage>
</organism>
<dbReference type="AlphaFoldDB" id="A0A7N0TKC9"/>
<dbReference type="InterPro" id="IPR040296">
    <property type="entry name" value="PSBT"/>
</dbReference>
<dbReference type="Proteomes" id="UP000594263">
    <property type="component" value="Unplaced"/>
</dbReference>
<evidence type="ECO:0008006" key="3">
    <source>
        <dbReference type="Google" id="ProtNLM"/>
    </source>
</evidence>
<sequence length="106" mass="10917">MASVTMAASFLGVTGPAIRSPAPAQRRLIVTNAAAKTAQVATVSSAEKKQESNNGRRDLMFAAAAAAMCSVAGIALADEPKRGSLEAKKVYAPICVTMPTARVCHN</sequence>
<dbReference type="OMA" id="MAGPKNG"/>
<dbReference type="EnsemblPlants" id="Kaladp0039s0266.1.v1.1">
    <property type="protein sequence ID" value="Kaladp0039s0266.1.v1.1.CDS.1"/>
    <property type="gene ID" value="Kaladp0039s0266.v1.1"/>
</dbReference>
<protein>
    <recommendedName>
        <fullName evidence="3">Photosystem II 5 kDa protein, chloroplastic</fullName>
    </recommendedName>
</protein>
<evidence type="ECO:0000313" key="1">
    <source>
        <dbReference type="EnsemblPlants" id="Kaladp0039s0266.1.v1.1.CDS.1"/>
    </source>
</evidence>
<accession>A0A7N0TKC9</accession>
<proteinExistence type="predicted"/>
<reference evidence="1" key="1">
    <citation type="submission" date="2021-01" db="UniProtKB">
        <authorList>
            <consortium name="EnsemblPlants"/>
        </authorList>
    </citation>
    <scope>IDENTIFICATION</scope>
</reference>
<evidence type="ECO:0000313" key="2">
    <source>
        <dbReference type="Proteomes" id="UP000594263"/>
    </source>
</evidence>
<name>A0A7N0TKC9_KALFE</name>
<keyword evidence="2" id="KW-1185">Reference proteome</keyword>
<dbReference type="Gramene" id="Kaladp0039s0266.1.v1.1">
    <property type="protein sequence ID" value="Kaladp0039s0266.1.v1.1.CDS.1"/>
    <property type="gene ID" value="Kaladp0039s0266.v1.1"/>
</dbReference>